<accession>A0AB73BX22</accession>
<evidence type="ECO:0000313" key="2">
    <source>
        <dbReference type="Proteomes" id="UP000027473"/>
    </source>
</evidence>
<dbReference type="Proteomes" id="UP000027473">
    <property type="component" value="Unassembled WGS sequence"/>
</dbReference>
<dbReference type="AlphaFoldDB" id="A0AB73BX22"/>
<comment type="caution">
    <text evidence="1">The sequence shown here is derived from an EMBL/GenBank/DDBJ whole genome shotgun (WGS) entry which is preliminary data.</text>
</comment>
<proteinExistence type="predicted"/>
<organism evidence="1 2">
    <name type="scientific">Fusobacterium necrophorum BL</name>
    <dbReference type="NCBI Taxonomy" id="1441732"/>
    <lineage>
        <taxon>Bacteria</taxon>
        <taxon>Fusobacteriati</taxon>
        <taxon>Fusobacteriota</taxon>
        <taxon>Fusobacteriia</taxon>
        <taxon>Fusobacteriales</taxon>
        <taxon>Fusobacteriaceae</taxon>
        <taxon>Fusobacterium</taxon>
    </lineage>
</organism>
<sequence length="146" mass="17061">MKPTFILLNQNYPFVLSVPPVNMRIESQQKTISLNLIDFGEVVKMGERNCDRISFSSFFPNVNSPFYKVLLNPLPPVSCVQEMKQWKATKAKIRLLVPEFNISYDCYIESFNTSYEERTGDIQFEMTLCEHRSPKILDDKLGIWLR</sequence>
<gene>
    <name evidence="1" type="ORF">FUSO3_04290</name>
</gene>
<dbReference type="EMBL" id="JAAC01000062">
    <property type="protein sequence ID" value="KDE63760.1"/>
    <property type="molecule type" value="Genomic_DNA"/>
</dbReference>
<dbReference type="RefSeq" id="WP_035932810.1">
    <property type="nucleotide sequence ID" value="NZ_JAAC01000062.1"/>
</dbReference>
<protein>
    <submittedName>
        <fullName evidence="1">Peptidoglycan-binding protein</fullName>
    </submittedName>
</protein>
<reference evidence="1 2" key="1">
    <citation type="submission" date="2014-01" db="EMBL/GenBank/DDBJ databases">
        <title>Comparative genomics of Fusobacterium necrophorum wild isolates.</title>
        <authorList>
            <person name="Kittichotirat W."/>
            <person name="Bumgarner R.E."/>
            <person name="Lawrence P."/>
        </authorList>
    </citation>
    <scope>NUCLEOTIDE SEQUENCE [LARGE SCALE GENOMIC DNA]</scope>
    <source>
        <strain evidence="1 2">BL</strain>
    </source>
</reference>
<name>A0AB73BX22_9FUSO</name>
<evidence type="ECO:0000313" key="1">
    <source>
        <dbReference type="EMBL" id="KDE63760.1"/>
    </source>
</evidence>